<dbReference type="InterPro" id="IPR019734">
    <property type="entry name" value="TPR_rpt"/>
</dbReference>
<dbReference type="SUPFAM" id="SSF48452">
    <property type="entry name" value="TPR-like"/>
    <property type="match status" value="2"/>
</dbReference>
<dbReference type="SMART" id="SM00448">
    <property type="entry name" value="REC"/>
    <property type="match status" value="1"/>
</dbReference>
<dbReference type="Pfam" id="PF07719">
    <property type="entry name" value="TPR_2"/>
    <property type="match status" value="1"/>
</dbReference>
<keyword evidence="1" id="KW-0677">Repeat</keyword>
<dbReference type="SUPFAM" id="SSF52172">
    <property type="entry name" value="CheY-like"/>
    <property type="match status" value="1"/>
</dbReference>
<dbReference type="InterPro" id="IPR011990">
    <property type="entry name" value="TPR-like_helical_dom_sf"/>
</dbReference>
<dbReference type="Gene3D" id="1.25.40.10">
    <property type="entry name" value="Tetratricopeptide repeat domain"/>
    <property type="match status" value="3"/>
</dbReference>
<dbReference type="InterPro" id="IPR013105">
    <property type="entry name" value="TPR_2"/>
</dbReference>
<dbReference type="PANTHER" id="PTHR43228">
    <property type="entry name" value="TWO-COMPONENT RESPONSE REGULATOR"/>
    <property type="match status" value="1"/>
</dbReference>
<keyword evidence="7" id="KW-1185">Reference proteome</keyword>
<dbReference type="InterPro" id="IPR052048">
    <property type="entry name" value="ST_Response_Regulator"/>
</dbReference>
<dbReference type="CDD" id="cd17589">
    <property type="entry name" value="REC_TPR"/>
    <property type="match status" value="1"/>
</dbReference>
<dbReference type="PROSITE" id="PS50110">
    <property type="entry name" value="RESPONSE_REGULATORY"/>
    <property type="match status" value="1"/>
</dbReference>
<evidence type="ECO:0000256" key="3">
    <source>
        <dbReference type="PROSITE-ProRule" id="PRU00169"/>
    </source>
</evidence>
<protein>
    <submittedName>
        <fullName evidence="6">Response regulator</fullName>
    </submittedName>
</protein>
<dbReference type="SMART" id="SM00028">
    <property type="entry name" value="TPR"/>
    <property type="match status" value="5"/>
</dbReference>
<keyword evidence="2 4" id="KW-0802">TPR repeat</keyword>
<dbReference type="RefSeq" id="WP_188636628.1">
    <property type="nucleotide sequence ID" value="NZ_BMNN01000004.1"/>
</dbReference>
<feature type="domain" description="Response regulatory" evidence="5">
    <location>
        <begin position="8"/>
        <end position="127"/>
    </location>
</feature>
<dbReference type="Proteomes" id="UP000633263">
    <property type="component" value="Unassembled WGS sequence"/>
</dbReference>
<feature type="modified residue" description="4-aspartylphosphate" evidence="3">
    <location>
        <position position="58"/>
    </location>
</feature>
<comment type="caution">
    <text evidence="6">The sequence shown here is derived from an EMBL/GenBank/DDBJ whole genome shotgun (WGS) entry which is preliminary data.</text>
</comment>
<evidence type="ECO:0000256" key="4">
    <source>
        <dbReference type="PROSITE-ProRule" id="PRU00339"/>
    </source>
</evidence>
<reference evidence="7" key="1">
    <citation type="journal article" date="2019" name="Int. J. Syst. Evol. Microbiol.">
        <title>The Global Catalogue of Microorganisms (GCM) 10K type strain sequencing project: providing services to taxonomists for standard genome sequencing and annotation.</title>
        <authorList>
            <consortium name="The Broad Institute Genomics Platform"/>
            <consortium name="The Broad Institute Genome Sequencing Center for Infectious Disease"/>
            <person name="Wu L."/>
            <person name="Ma J."/>
        </authorList>
    </citation>
    <scope>NUCLEOTIDE SEQUENCE [LARGE SCALE GENOMIC DNA]</scope>
    <source>
        <strain evidence="7">JCM 11590</strain>
    </source>
</reference>
<organism evidence="6 7">
    <name type="scientific">Halopseudomonas pertucinogena</name>
    <dbReference type="NCBI Taxonomy" id="86175"/>
    <lineage>
        <taxon>Bacteria</taxon>
        <taxon>Pseudomonadati</taxon>
        <taxon>Pseudomonadota</taxon>
        <taxon>Gammaproteobacteria</taxon>
        <taxon>Pseudomonadales</taxon>
        <taxon>Pseudomonadaceae</taxon>
        <taxon>Halopseudomonas</taxon>
    </lineage>
</organism>
<dbReference type="Pfam" id="PF00072">
    <property type="entry name" value="Response_reg"/>
    <property type="match status" value="1"/>
</dbReference>
<dbReference type="Pfam" id="PF13432">
    <property type="entry name" value="TPR_16"/>
    <property type="match status" value="1"/>
</dbReference>
<proteinExistence type="predicted"/>
<feature type="repeat" description="TPR" evidence="4">
    <location>
        <begin position="444"/>
        <end position="477"/>
    </location>
</feature>
<evidence type="ECO:0000256" key="2">
    <source>
        <dbReference type="ARBA" id="ARBA00022803"/>
    </source>
</evidence>
<dbReference type="EMBL" id="BMNN01000004">
    <property type="protein sequence ID" value="GGJ04285.1"/>
    <property type="molecule type" value="Genomic_DNA"/>
</dbReference>
<dbReference type="PROSITE" id="PS50005">
    <property type="entry name" value="TPR"/>
    <property type="match status" value="1"/>
</dbReference>
<sequence>MTDYHRKRFLIVDDFTDFRSALTGMLRQMGANDIDAVASGEEALVLCARHHYDVILHDYNLGKGKNGQQVLEQLQHQRLLAPHCVFVMISAESSQAMVLGALECEPDSYLAKPFNQASLEQRLDRLIAMKTALRPVLEAERAGDHAGVLHACREVMAAEPRYRPQCQRHLANALGGLGQHDEQERLLQRVIAERPVPWAMLALAELYRQSGRLADARAAYEAGIDRFPMIPALHDGLAATLLALDEPEQAQQQLEHGLRLSPHSLRRQESMGRLAQQNGDHEQAARAYRHAVDLGRHSHFRNPENHLNLVASLHAQAADTPLGQRQLTEIRQTLGELERNWRDDPALAVRSRLALAQTADRAGQKEDALRLAEQALTQLNEMHGFFSADAALQVSAQLRSLGQAQQADQVLRTCAEMYGDDPQVRAELASHTDDPDILAAGSDALEWNRQGILAYQQKDYTRALELFRRATASQPRNISFALNTAQSLLRLMRTEPSAALREECQACLQRASRMPDSDHRRERFLKLSERLEAL</sequence>
<gene>
    <name evidence="6" type="ORF">GCM10009083_21480</name>
</gene>
<evidence type="ECO:0000259" key="5">
    <source>
        <dbReference type="PROSITE" id="PS50110"/>
    </source>
</evidence>
<dbReference type="Gene3D" id="3.40.50.2300">
    <property type="match status" value="1"/>
</dbReference>
<evidence type="ECO:0000313" key="6">
    <source>
        <dbReference type="EMBL" id="GGJ04285.1"/>
    </source>
</evidence>
<keyword evidence="3" id="KW-0597">Phosphoprotein</keyword>
<dbReference type="PANTHER" id="PTHR43228:SF1">
    <property type="entry name" value="TWO-COMPONENT RESPONSE REGULATOR ARR22"/>
    <property type="match status" value="1"/>
</dbReference>
<evidence type="ECO:0000256" key="1">
    <source>
        <dbReference type="ARBA" id="ARBA00022737"/>
    </source>
</evidence>
<dbReference type="InterPro" id="IPR011006">
    <property type="entry name" value="CheY-like_superfamily"/>
</dbReference>
<dbReference type="InterPro" id="IPR001789">
    <property type="entry name" value="Sig_transdc_resp-reg_receiver"/>
</dbReference>
<evidence type="ECO:0000313" key="7">
    <source>
        <dbReference type="Proteomes" id="UP000633263"/>
    </source>
</evidence>
<name>A0ABQ2CTG2_9GAMM</name>
<accession>A0ABQ2CTG2</accession>